<dbReference type="SUPFAM" id="SSF103473">
    <property type="entry name" value="MFS general substrate transporter"/>
    <property type="match status" value="1"/>
</dbReference>
<dbReference type="Gene3D" id="1.20.1250.20">
    <property type="entry name" value="MFS general substrate transporter like domains"/>
    <property type="match status" value="1"/>
</dbReference>
<accession>W9GTK6</accession>
<keyword evidence="2" id="KW-0472">Membrane</keyword>
<evidence type="ECO:0000313" key="4">
    <source>
        <dbReference type="Proteomes" id="UP000019494"/>
    </source>
</evidence>
<dbReference type="PATRIC" id="fig|584657.3.peg.829"/>
<feature type="transmembrane region" description="Helical" evidence="2">
    <location>
        <begin position="131"/>
        <end position="154"/>
    </location>
</feature>
<evidence type="ECO:0000313" key="3">
    <source>
        <dbReference type="EMBL" id="EWT07214.1"/>
    </source>
</evidence>
<feature type="transmembrane region" description="Helical" evidence="2">
    <location>
        <begin position="276"/>
        <end position="296"/>
    </location>
</feature>
<dbReference type="Pfam" id="PF07690">
    <property type="entry name" value="MFS_1"/>
    <property type="match status" value="1"/>
</dbReference>
<comment type="caution">
    <text evidence="3">The sequence shown here is derived from an EMBL/GenBank/DDBJ whole genome shotgun (WGS) entry which is preliminary data.</text>
</comment>
<proteinExistence type="predicted"/>
<feature type="transmembrane region" description="Helical" evidence="2">
    <location>
        <begin position="100"/>
        <end position="119"/>
    </location>
</feature>
<keyword evidence="4" id="KW-1185">Reference proteome</keyword>
<sequence length="421" mass="42710">MGAGSLRRVAVLAAILLLALNLRSAVTSLGPLLGDLDGQLHLGGVTLSLLAGLPPVLFGLAGLGTPATVRRIGHERAAAGAMALAAVGLAARAIAPGAWAFFACQLVALVGMGMGNVLLPPLVKRHFPHRLGVLTALYGIGLQLGTALPALTVVPVADRLGWRAGLGIWSGFAVVAMLPWLCLAGRTGAPRLETEARSAAVPLSALLRSRVAWGGAALLGTTSLNTYSVYAWLPTVLAEAGTSRADAGSLLGLYALMSIPLALTVPWAAARLRNPFVVSLFGVACYLAGYGGLVLAPGRAPLLWTVLVGVAATGFPLALCLVALRTVTSAGAVALSGFVQGVGYLIAATGPIVTGLLHGTTGGWTAPFVFLALTLLPMMAGSATFCRPTMLEATLPEGPEGLASGRPHTDVPTAPEMEGGR</sequence>
<dbReference type="InterPro" id="IPR052524">
    <property type="entry name" value="MFS_Cyanate_Porter"/>
</dbReference>
<dbReference type="PANTHER" id="PTHR23523:SF2">
    <property type="entry name" value="2-NITROIMIDAZOLE TRANSPORTER"/>
    <property type="match status" value="1"/>
</dbReference>
<feature type="transmembrane region" description="Helical" evidence="2">
    <location>
        <begin position="250"/>
        <end position="269"/>
    </location>
</feature>
<reference evidence="4" key="1">
    <citation type="submission" date="2013-08" db="EMBL/GenBank/DDBJ databases">
        <title>Intrasporangium oryzae NRRL B-24470.</title>
        <authorList>
            <person name="Liu H."/>
            <person name="Wang G."/>
        </authorList>
    </citation>
    <scope>NUCLEOTIDE SEQUENCE [LARGE SCALE GENOMIC DNA]</scope>
    <source>
        <strain evidence="4">Q5-1</strain>
    </source>
</reference>
<protein>
    <submittedName>
        <fullName evidence="3">MFS transporter</fullName>
    </submittedName>
</protein>
<dbReference type="AlphaFoldDB" id="W9GTK6"/>
<feature type="transmembrane region" description="Helical" evidence="2">
    <location>
        <begin position="364"/>
        <end position="386"/>
    </location>
</feature>
<evidence type="ECO:0000256" key="1">
    <source>
        <dbReference type="SAM" id="MobiDB-lite"/>
    </source>
</evidence>
<feature type="transmembrane region" description="Helical" evidence="2">
    <location>
        <begin position="41"/>
        <end position="65"/>
    </location>
</feature>
<keyword evidence="2" id="KW-0812">Transmembrane</keyword>
<dbReference type="InterPro" id="IPR036259">
    <property type="entry name" value="MFS_trans_sf"/>
</dbReference>
<feature type="transmembrane region" description="Helical" evidence="2">
    <location>
        <begin position="331"/>
        <end position="352"/>
    </location>
</feature>
<dbReference type="GO" id="GO:0022857">
    <property type="term" value="F:transmembrane transporter activity"/>
    <property type="evidence" value="ECO:0007669"/>
    <property type="project" value="InterPro"/>
</dbReference>
<organism evidence="3 4">
    <name type="scientific">Intrasporangium chromatireducens Q5-1</name>
    <dbReference type="NCBI Taxonomy" id="584657"/>
    <lineage>
        <taxon>Bacteria</taxon>
        <taxon>Bacillati</taxon>
        <taxon>Actinomycetota</taxon>
        <taxon>Actinomycetes</taxon>
        <taxon>Micrococcales</taxon>
        <taxon>Intrasporangiaceae</taxon>
        <taxon>Intrasporangium</taxon>
    </lineage>
</organism>
<evidence type="ECO:0000256" key="2">
    <source>
        <dbReference type="SAM" id="Phobius"/>
    </source>
</evidence>
<keyword evidence="2" id="KW-1133">Transmembrane helix</keyword>
<dbReference type="PANTHER" id="PTHR23523">
    <property type="match status" value="1"/>
</dbReference>
<feature type="region of interest" description="Disordered" evidence="1">
    <location>
        <begin position="396"/>
        <end position="421"/>
    </location>
</feature>
<feature type="transmembrane region" description="Helical" evidence="2">
    <location>
        <begin position="211"/>
        <end position="230"/>
    </location>
</feature>
<dbReference type="Proteomes" id="UP000019494">
    <property type="component" value="Unassembled WGS sequence"/>
</dbReference>
<dbReference type="InterPro" id="IPR011701">
    <property type="entry name" value="MFS"/>
</dbReference>
<feature type="transmembrane region" description="Helical" evidence="2">
    <location>
        <begin position="302"/>
        <end position="324"/>
    </location>
</feature>
<name>W9GTK6_9MICO</name>
<gene>
    <name evidence="3" type="ORF">N864_09755</name>
</gene>
<dbReference type="EMBL" id="AWQS01000018">
    <property type="protein sequence ID" value="EWT07214.1"/>
    <property type="molecule type" value="Genomic_DNA"/>
</dbReference>
<feature type="transmembrane region" description="Helical" evidence="2">
    <location>
        <begin position="77"/>
        <end position="94"/>
    </location>
</feature>
<feature type="transmembrane region" description="Helical" evidence="2">
    <location>
        <begin position="160"/>
        <end position="183"/>
    </location>
</feature>